<organism evidence="1 2">
    <name type="scientific">Pelomicrobium methylotrophicum</name>
    <dbReference type="NCBI Taxonomy" id="2602750"/>
    <lineage>
        <taxon>Bacteria</taxon>
        <taxon>Pseudomonadati</taxon>
        <taxon>Pseudomonadota</taxon>
        <taxon>Hydrogenophilia</taxon>
        <taxon>Hydrogenophilia incertae sedis</taxon>
        <taxon>Pelomicrobium</taxon>
    </lineage>
</organism>
<proteinExistence type="predicted"/>
<dbReference type="OrthoDB" id="8562463at2"/>
<dbReference type="Pfam" id="PF11964">
    <property type="entry name" value="SpoIIAA-like"/>
    <property type="match status" value="1"/>
</dbReference>
<reference evidence="1 2" key="1">
    <citation type="submission" date="2019-08" db="EMBL/GenBank/DDBJ databases">
        <title>Pelomicrobium methylotrophicum gen. nov., sp. nov. a moderately thermophilic, facultatively anaerobic, lithoautotrophic and methylotrophic bacterium isolated from a terrestrial mud volcano.</title>
        <authorList>
            <person name="Slobodkina G.B."/>
            <person name="Merkel A.Y."/>
            <person name="Slobodkin A.I."/>
        </authorList>
    </citation>
    <scope>NUCLEOTIDE SEQUENCE [LARGE SCALE GENOMIC DNA]</scope>
    <source>
        <strain evidence="1 2">SM250</strain>
    </source>
</reference>
<dbReference type="InterPro" id="IPR038396">
    <property type="entry name" value="SpoIIAA-like_sf"/>
</dbReference>
<evidence type="ECO:0000313" key="1">
    <source>
        <dbReference type="EMBL" id="TXF12025.1"/>
    </source>
</evidence>
<dbReference type="AlphaFoldDB" id="A0A5C7EVA4"/>
<dbReference type="InterPro" id="IPR036513">
    <property type="entry name" value="STAS_dom_sf"/>
</dbReference>
<comment type="caution">
    <text evidence="1">The sequence shown here is derived from an EMBL/GenBank/DDBJ whole genome shotgun (WGS) entry which is preliminary data.</text>
</comment>
<evidence type="ECO:0000313" key="2">
    <source>
        <dbReference type="Proteomes" id="UP000321201"/>
    </source>
</evidence>
<dbReference type="InParanoid" id="A0A5C7EVA4"/>
<dbReference type="InterPro" id="IPR021866">
    <property type="entry name" value="SpoIIAA-like"/>
</dbReference>
<gene>
    <name evidence="1" type="ORF">FR698_07180</name>
</gene>
<protein>
    <submittedName>
        <fullName evidence="1">STAS/SEC14 domain-containing protein</fullName>
    </submittedName>
</protein>
<name>A0A5C7EVA4_9PROT</name>
<accession>A0A5C7EVA4</accession>
<dbReference type="RefSeq" id="WP_147799518.1">
    <property type="nucleotide sequence ID" value="NZ_VPFL01000008.1"/>
</dbReference>
<dbReference type="Gene3D" id="3.40.50.10600">
    <property type="entry name" value="SpoIIaa-like domains"/>
    <property type="match status" value="1"/>
</dbReference>
<dbReference type="Proteomes" id="UP000321201">
    <property type="component" value="Unassembled WGS sequence"/>
</dbReference>
<dbReference type="EMBL" id="VPFL01000008">
    <property type="protein sequence ID" value="TXF12025.1"/>
    <property type="molecule type" value="Genomic_DNA"/>
</dbReference>
<dbReference type="SUPFAM" id="SSF52091">
    <property type="entry name" value="SpoIIaa-like"/>
    <property type="match status" value="1"/>
</dbReference>
<keyword evidence="2" id="KW-1185">Reference proteome</keyword>
<sequence>MITIEQSDDLVSVAVLGEFTLADFKELEEHLLYEIRFHGRPNLLLDLRGMVSYTLDVAWEELKFSRDHARDFGRIALVTSDQWIAWTAWLQRLFVDADIQVFDDDEQARMWATEGLAAKGEAPQTGEEGD</sequence>